<keyword evidence="2" id="KW-0238">DNA-binding</keyword>
<dbReference type="Proteomes" id="UP001357223">
    <property type="component" value="Chromosome"/>
</dbReference>
<evidence type="ECO:0000313" key="6">
    <source>
        <dbReference type="EMBL" id="WVX80580.1"/>
    </source>
</evidence>
<dbReference type="Gene3D" id="3.30.450.40">
    <property type="match status" value="1"/>
</dbReference>
<dbReference type="SMART" id="SM00346">
    <property type="entry name" value="HTH_ICLR"/>
    <property type="match status" value="1"/>
</dbReference>
<dbReference type="SUPFAM" id="SSF55781">
    <property type="entry name" value="GAF domain-like"/>
    <property type="match status" value="1"/>
</dbReference>
<dbReference type="InterPro" id="IPR029016">
    <property type="entry name" value="GAF-like_dom_sf"/>
</dbReference>
<proteinExistence type="predicted"/>
<organism evidence="6 7">
    <name type="scientific">Niallia oryzisoli</name>
    <dbReference type="NCBI Taxonomy" id="1737571"/>
    <lineage>
        <taxon>Bacteria</taxon>
        <taxon>Bacillati</taxon>
        <taxon>Bacillota</taxon>
        <taxon>Bacilli</taxon>
        <taxon>Bacillales</taxon>
        <taxon>Bacillaceae</taxon>
        <taxon>Niallia</taxon>
    </lineage>
</organism>
<dbReference type="PROSITE" id="PS51077">
    <property type="entry name" value="HTH_ICLR"/>
    <property type="match status" value="1"/>
</dbReference>
<sequence length="265" mass="30196">MTLLENRKKSSVSYVVNVLDILRSFTIDEPEKGVLEVSNSLGMPKSVVQRIMATLASEGFLEQNPSTRKYRLGFPFLSLSSIVMSNSEAHKEAFPLYKELADKLNETVRVCTLEGSRVTNVHFFECKFPHKAYTHIGKDTPIHCTSAGRVLLAFHQDEELIERVIDNGLKRYTSYTITDPDLFRAEISKVRSQGYSICEEEFGLGGISFAVPLKDSSRSVNFAIQVICSSKNFDRSKISYYIKEMQKTASNISTILEQWDFKRYW</sequence>
<gene>
    <name evidence="6" type="ORF">R4Z09_25605</name>
</gene>
<keyword evidence="7" id="KW-1185">Reference proteome</keyword>
<dbReference type="RefSeq" id="WP_338449511.1">
    <property type="nucleotide sequence ID" value="NZ_CP137640.1"/>
</dbReference>
<reference evidence="6 7" key="1">
    <citation type="submission" date="2023-10" db="EMBL/GenBank/DDBJ databases">
        <title>Niallia locisalis sp.nov. isolated from a salt pond sample.</title>
        <authorList>
            <person name="Li X.-J."/>
            <person name="Dong L."/>
        </authorList>
    </citation>
    <scope>NUCLEOTIDE SEQUENCE [LARGE SCALE GENOMIC DNA]</scope>
    <source>
        <strain evidence="6 7">DSM 29761</strain>
    </source>
</reference>
<dbReference type="SUPFAM" id="SSF46785">
    <property type="entry name" value="Winged helix' DNA-binding domain"/>
    <property type="match status" value="1"/>
</dbReference>
<dbReference type="PROSITE" id="PS51078">
    <property type="entry name" value="ICLR_ED"/>
    <property type="match status" value="1"/>
</dbReference>
<keyword evidence="1" id="KW-0805">Transcription regulation</keyword>
<evidence type="ECO:0000259" key="5">
    <source>
        <dbReference type="PROSITE" id="PS51078"/>
    </source>
</evidence>
<feature type="domain" description="IclR-ED" evidence="5">
    <location>
        <begin position="75"/>
        <end position="258"/>
    </location>
</feature>
<dbReference type="Gene3D" id="1.10.10.10">
    <property type="entry name" value="Winged helix-like DNA-binding domain superfamily/Winged helix DNA-binding domain"/>
    <property type="match status" value="1"/>
</dbReference>
<feature type="domain" description="HTH iclR-type" evidence="4">
    <location>
        <begin position="12"/>
        <end position="74"/>
    </location>
</feature>
<keyword evidence="3" id="KW-0804">Transcription</keyword>
<dbReference type="Pfam" id="PF09339">
    <property type="entry name" value="HTH_IclR"/>
    <property type="match status" value="1"/>
</dbReference>
<evidence type="ECO:0000313" key="7">
    <source>
        <dbReference type="Proteomes" id="UP001357223"/>
    </source>
</evidence>
<dbReference type="PANTHER" id="PTHR30136">
    <property type="entry name" value="HELIX-TURN-HELIX TRANSCRIPTIONAL REGULATOR, ICLR FAMILY"/>
    <property type="match status" value="1"/>
</dbReference>
<evidence type="ECO:0000259" key="4">
    <source>
        <dbReference type="PROSITE" id="PS51077"/>
    </source>
</evidence>
<evidence type="ECO:0000256" key="1">
    <source>
        <dbReference type="ARBA" id="ARBA00023015"/>
    </source>
</evidence>
<dbReference type="InterPro" id="IPR014757">
    <property type="entry name" value="Tscrpt_reg_IclR_C"/>
</dbReference>
<dbReference type="EMBL" id="CP137640">
    <property type="protein sequence ID" value="WVX80580.1"/>
    <property type="molecule type" value="Genomic_DNA"/>
</dbReference>
<dbReference type="PANTHER" id="PTHR30136:SF35">
    <property type="entry name" value="HTH-TYPE TRANSCRIPTIONAL REGULATOR RV1719"/>
    <property type="match status" value="1"/>
</dbReference>
<dbReference type="InterPro" id="IPR005471">
    <property type="entry name" value="Tscrpt_reg_IclR_N"/>
</dbReference>
<protein>
    <submittedName>
        <fullName evidence="6">IclR family transcriptional regulator</fullName>
    </submittedName>
</protein>
<name>A0ABZ2CA15_9BACI</name>
<evidence type="ECO:0000256" key="2">
    <source>
        <dbReference type="ARBA" id="ARBA00023125"/>
    </source>
</evidence>
<dbReference type="InterPro" id="IPR050707">
    <property type="entry name" value="HTH_MetabolicPath_Reg"/>
</dbReference>
<dbReference type="InterPro" id="IPR036388">
    <property type="entry name" value="WH-like_DNA-bd_sf"/>
</dbReference>
<evidence type="ECO:0000256" key="3">
    <source>
        <dbReference type="ARBA" id="ARBA00023163"/>
    </source>
</evidence>
<dbReference type="Pfam" id="PF01614">
    <property type="entry name" value="IclR_C"/>
    <property type="match status" value="1"/>
</dbReference>
<dbReference type="InterPro" id="IPR036390">
    <property type="entry name" value="WH_DNA-bd_sf"/>
</dbReference>
<accession>A0ABZ2CA15</accession>